<organism evidence="4 5">
    <name type="scientific">Thelephora terrestris</name>
    <dbReference type="NCBI Taxonomy" id="56493"/>
    <lineage>
        <taxon>Eukaryota</taxon>
        <taxon>Fungi</taxon>
        <taxon>Dikarya</taxon>
        <taxon>Basidiomycota</taxon>
        <taxon>Agaricomycotina</taxon>
        <taxon>Agaricomycetes</taxon>
        <taxon>Thelephorales</taxon>
        <taxon>Thelephoraceae</taxon>
        <taxon>Thelephora</taxon>
    </lineage>
</organism>
<feature type="domain" description="DUF6570" evidence="3">
    <location>
        <begin position="210"/>
        <end position="354"/>
    </location>
</feature>
<dbReference type="InterPro" id="IPR025476">
    <property type="entry name" value="Helitron_helicase-like"/>
</dbReference>
<dbReference type="Proteomes" id="UP000736335">
    <property type="component" value="Unassembled WGS sequence"/>
</dbReference>
<evidence type="ECO:0000313" key="5">
    <source>
        <dbReference type="Proteomes" id="UP000736335"/>
    </source>
</evidence>
<dbReference type="Pfam" id="PF20209">
    <property type="entry name" value="DUF6570"/>
    <property type="match status" value="1"/>
</dbReference>
<evidence type="ECO:0000259" key="3">
    <source>
        <dbReference type="Pfam" id="PF20209"/>
    </source>
</evidence>
<dbReference type="OrthoDB" id="432234at2759"/>
<dbReference type="AlphaFoldDB" id="A0A9P6H371"/>
<name>A0A9P6H371_9AGAM</name>
<reference evidence="4" key="2">
    <citation type="submission" date="2020-11" db="EMBL/GenBank/DDBJ databases">
        <authorList>
            <consortium name="DOE Joint Genome Institute"/>
            <person name="Kuo A."/>
            <person name="Miyauchi S."/>
            <person name="Kiss E."/>
            <person name="Drula E."/>
            <person name="Kohler A."/>
            <person name="Sanchez-Garcia M."/>
            <person name="Andreopoulos B."/>
            <person name="Barry K.W."/>
            <person name="Bonito G."/>
            <person name="Buee M."/>
            <person name="Carver A."/>
            <person name="Chen C."/>
            <person name="Cichocki N."/>
            <person name="Clum A."/>
            <person name="Culley D."/>
            <person name="Crous P.W."/>
            <person name="Fauchery L."/>
            <person name="Girlanda M."/>
            <person name="Hayes R."/>
            <person name="Keri Z."/>
            <person name="Labutti K."/>
            <person name="Lipzen A."/>
            <person name="Lombard V."/>
            <person name="Magnuson J."/>
            <person name="Maillard F."/>
            <person name="Morin E."/>
            <person name="Murat C."/>
            <person name="Nolan M."/>
            <person name="Ohm R."/>
            <person name="Pangilinan J."/>
            <person name="Pereira M."/>
            <person name="Perotto S."/>
            <person name="Peter M."/>
            <person name="Riley R."/>
            <person name="Sitrit Y."/>
            <person name="Stielow B."/>
            <person name="Szollosi G."/>
            <person name="Zifcakova L."/>
            <person name="Stursova M."/>
            <person name="Spatafora J.W."/>
            <person name="Tedersoo L."/>
            <person name="Vaario L.-M."/>
            <person name="Yamada A."/>
            <person name="Yan M."/>
            <person name="Wang P."/>
            <person name="Xu J."/>
            <person name="Bruns T."/>
            <person name="Baldrian P."/>
            <person name="Vilgalys R."/>
            <person name="Henrissat B."/>
            <person name="Grigoriev I.V."/>
            <person name="Hibbett D."/>
            <person name="Nagy L.G."/>
            <person name="Martin F.M."/>
        </authorList>
    </citation>
    <scope>NUCLEOTIDE SEQUENCE</scope>
    <source>
        <strain evidence="4">UH-Tt-Lm1</strain>
    </source>
</reference>
<comment type="caution">
    <text evidence="4">The sequence shown here is derived from an EMBL/GenBank/DDBJ whole genome shotgun (WGS) entry which is preliminary data.</text>
</comment>
<sequence length="717" mass="79731">MRLTAVEISKLLVKDILTAVKGKLTIPRPTRNKKSALTDYVAANLTPSLEESLNKLLTGGQKRKTLRAGAPGISAPAPSERDDEQLPARKASRPDTEDLGEPGDFLDLPSEPIQKSCYREFYEATSNAALKLVVCAVCGRERDHRPDKVSSLELKEIPLSSRLVPERPHPKHTLFDGMLLQPEGLTRCNGGGTVANVCDECMRDLRKQTEVPPRFSLANNLWVGAIPTGLSSLTFPEQLLIAHLYPRVYVFKLFPKSGGGATEGLQRGMRGNVSTYELNVHAMTKMVEGTLMPRPLSVLSSLIAITYIGAGQIPKKWLHSTFRVRRHHVSRALVWLKENNPKYYSDIVIGDRELDQLLEDDVPDEVLGVIRQSTDEGLVDQESSGYVRTEDIGDARDEGTDPLEQSDLHAPSQDTDDGSPDVIPLQVSGSVDCDLSNITANELMNWGLLNMWKDGREGPYAVRHSGQPASDFPTRNNADHCPADQHNFFEKVFPCLYPYGQGGLESARPIPLDLPEHIRWSLQYFDRRFRKHETFPFVVFGISQRRQALSSARIQMKGQVFEREARAISSVTAEKLEQAKSDEDHGLPISDEAIRVLRKHVHATAARVSGSDQSRYRLRSQIWSTSTILGPPSLWITINPSDLHDLITQVFAGEDIDMDKFMATLGPDKSKRAKNIADDPYAAAKFFHFMITTILETLFQVKVTAGRVKTKVGMGGP</sequence>
<accession>A0A9P6H371</accession>
<evidence type="ECO:0008006" key="6">
    <source>
        <dbReference type="Google" id="ProtNLM"/>
    </source>
</evidence>
<feature type="compositionally biased region" description="Low complexity" evidence="1">
    <location>
        <begin position="68"/>
        <end position="78"/>
    </location>
</feature>
<gene>
    <name evidence="4" type="ORF">BJ322DRAFT_1114276</name>
</gene>
<evidence type="ECO:0000256" key="1">
    <source>
        <dbReference type="SAM" id="MobiDB-lite"/>
    </source>
</evidence>
<reference evidence="4" key="1">
    <citation type="journal article" date="2020" name="Nat. Commun.">
        <title>Large-scale genome sequencing of mycorrhizal fungi provides insights into the early evolution of symbiotic traits.</title>
        <authorList>
            <person name="Miyauchi S."/>
            <person name="Kiss E."/>
            <person name="Kuo A."/>
            <person name="Drula E."/>
            <person name="Kohler A."/>
            <person name="Sanchez-Garcia M."/>
            <person name="Morin E."/>
            <person name="Andreopoulos B."/>
            <person name="Barry K.W."/>
            <person name="Bonito G."/>
            <person name="Buee M."/>
            <person name="Carver A."/>
            <person name="Chen C."/>
            <person name="Cichocki N."/>
            <person name="Clum A."/>
            <person name="Culley D."/>
            <person name="Crous P.W."/>
            <person name="Fauchery L."/>
            <person name="Girlanda M."/>
            <person name="Hayes R.D."/>
            <person name="Keri Z."/>
            <person name="LaButti K."/>
            <person name="Lipzen A."/>
            <person name="Lombard V."/>
            <person name="Magnuson J."/>
            <person name="Maillard F."/>
            <person name="Murat C."/>
            <person name="Nolan M."/>
            <person name="Ohm R.A."/>
            <person name="Pangilinan J."/>
            <person name="Pereira M.F."/>
            <person name="Perotto S."/>
            <person name="Peter M."/>
            <person name="Pfister S."/>
            <person name="Riley R."/>
            <person name="Sitrit Y."/>
            <person name="Stielow J.B."/>
            <person name="Szollosi G."/>
            <person name="Zifcakova L."/>
            <person name="Stursova M."/>
            <person name="Spatafora J.W."/>
            <person name="Tedersoo L."/>
            <person name="Vaario L.M."/>
            <person name="Yamada A."/>
            <person name="Yan M."/>
            <person name="Wang P."/>
            <person name="Xu J."/>
            <person name="Bruns T."/>
            <person name="Baldrian P."/>
            <person name="Vilgalys R."/>
            <person name="Dunand C."/>
            <person name="Henrissat B."/>
            <person name="Grigoriev I.V."/>
            <person name="Hibbett D."/>
            <person name="Nagy L.G."/>
            <person name="Martin F.M."/>
        </authorList>
    </citation>
    <scope>NUCLEOTIDE SEQUENCE</scope>
    <source>
        <strain evidence="4">UH-Tt-Lm1</strain>
    </source>
</reference>
<proteinExistence type="predicted"/>
<dbReference type="EMBL" id="WIUZ02000023">
    <property type="protein sequence ID" value="KAF9778455.1"/>
    <property type="molecule type" value="Genomic_DNA"/>
</dbReference>
<feature type="region of interest" description="Disordered" evidence="1">
    <location>
        <begin position="60"/>
        <end position="108"/>
    </location>
</feature>
<feature type="domain" description="Helitron helicase-like" evidence="2">
    <location>
        <begin position="517"/>
        <end position="708"/>
    </location>
</feature>
<protein>
    <recommendedName>
        <fullName evidence="6">Helitron helicase-like domain-containing protein</fullName>
    </recommendedName>
</protein>
<feature type="region of interest" description="Disordered" evidence="1">
    <location>
        <begin position="378"/>
        <end position="423"/>
    </location>
</feature>
<dbReference type="Pfam" id="PF14214">
    <property type="entry name" value="Helitron_like_N"/>
    <property type="match status" value="1"/>
</dbReference>
<feature type="compositionally biased region" description="Basic and acidic residues" evidence="1">
    <location>
        <begin position="388"/>
        <end position="399"/>
    </location>
</feature>
<dbReference type="InterPro" id="IPR046700">
    <property type="entry name" value="DUF6570"/>
</dbReference>
<feature type="compositionally biased region" description="Basic and acidic residues" evidence="1">
    <location>
        <begin position="84"/>
        <end position="96"/>
    </location>
</feature>
<evidence type="ECO:0000313" key="4">
    <source>
        <dbReference type="EMBL" id="KAF9778455.1"/>
    </source>
</evidence>
<evidence type="ECO:0000259" key="2">
    <source>
        <dbReference type="Pfam" id="PF14214"/>
    </source>
</evidence>
<keyword evidence="5" id="KW-1185">Reference proteome</keyword>